<evidence type="ECO:0000256" key="1">
    <source>
        <dbReference type="ARBA" id="ARBA00022485"/>
    </source>
</evidence>
<evidence type="ECO:0000256" key="2">
    <source>
        <dbReference type="ARBA" id="ARBA00022723"/>
    </source>
</evidence>
<keyword evidence="4" id="KW-0378">Hydrolase</keyword>
<keyword evidence="6" id="KW-0411">Iron-sulfur</keyword>
<accession>A0A0M0G6V6</accession>
<keyword evidence="2" id="KW-0479">Metal-binding</keyword>
<dbReference type="GO" id="GO:0051539">
    <property type="term" value="F:4 iron, 4 sulfur cluster binding"/>
    <property type="evidence" value="ECO:0007669"/>
    <property type="project" value="UniProtKB-KW"/>
</dbReference>
<dbReference type="PANTHER" id="PTHR33693:SF1">
    <property type="entry name" value="TYPE-4 URACIL-DNA GLYCOSYLASE"/>
    <property type="match status" value="1"/>
</dbReference>
<dbReference type="PANTHER" id="PTHR33693">
    <property type="entry name" value="TYPE-5 URACIL-DNA GLYCOSYLASE"/>
    <property type="match status" value="1"/>
</dbReference>
<evidence type="ECO:0000256" key="4">
    <source>
        <dbReference type="ARBA" id="ARBA00022801"/>
    </source>
</evidence>
<dbReference type="InterPro" id="IPR051536">
    <property type="entry name" value="UDG_Type-4/5"/>
</dbReference>
<reference evidence="10" key="1">
    <citation type="submission" date="2015-07" db="EMBL/GenBank/DDBJ databases">
        <title>Fjat-14235 jcm11544.</title>
        <authorList>
            <person name="Liu B."/>
            <person name="Wang J."/>
            <person name="Zhu Y."/>
            <person name="Liu G."/>
            <person name="Chen Q."/>
            <person name="Chen Z."/>
            <person name="Lan J."/>
            <person name="Che J."/>
            <person name="Ge C."/>
            <person name="Shi H."/>
            <person name="Pan Z."/>
            <person name="Liu X."/>
        </authorList>
    </citation>
    <scope>NUCLEOTIDE SEQUENCE [LARGE SCALE GENOMIC DNA]</scope>
    <source>
        <strain evidence="10">JCM 11544</strain>
    </source>
</reference>
<feature type="domain" description="Uracil-DNA glycosylase-like" evidence="8">
    <location>
        <begin position="26"/>
        <end position="205"/>
    </location>
</feature>
<evidence type="ECO:0000313" key="9">
    <source>
        <dbReference type="EMBL" id="KON85267.1"/>
    </source>
</evidence>
<dbReference type="EMBL" id="LGUE01000004">
    <property type="protein sequence ID" value="KON85267.1"/>
    <property type="molecule type" value="Genomic_DNA"/>
</dbReference>
<comment type="caution">
    <text evidence="9">The sequence shown here is derived from an EMBL/GenBank/DDBJ whole genome shotgun (WGS) entry which is preliminary data.</text>
</comment>
<gene>
    <name evidence="9" type="ORF">AF331_15020</name>
</gene>
<dbReference type="OrthoDB" id="5290748at2"/>
<dbReference type="STRING" id="189381.GCA_900166615_00904"/>
<evidence type="ECO:0000256" key="3">
    <source>
        <dbReference type="ARBA" id="ARBA00022763"/>
    </source>
</evidence>
<dbReference type="Pfam" id="PF03167">
    <property type="entry name" value="UDG"/>
    <property type="match status" value="1"/>
</dbReference>
<dbReference type="RefSeq" id="WP_053428863.1">
    <property type="nucleotide sequence ID" value="NZ_JAMQJB010000011.1"/>
</dbReference>
<evidence type="ECO:0000256" key="6">
    <source>
        <dbReference type="ARBA" id="ARBA00023014"/>
    </source>
</evidence>
<dbReference type="GO" id="GO:0006281">
    <property type="term" value="P:DNA repair"/>
    <property type="evidence" value="ECO:0007669"/>
    <property type="project" value="UniProtKB-KW"/>
</dbReference>
<evidence type="ECO:0000256" key="7">
    <source>
        <dbReference type="ARBA" id="ARBA00023204"/>
    </source>
</evidence>
<keyword evidence="1" id="KW-0004">4Fe-4S</keyword>
<dbReference type="Proteomes" id="UP000037405">
    <property type="component" value="Unassembled WGS sequence"/>
</dbReference>
<dbReference type="AlphaFoldDB" id="A0A0M0G6V6"/>
<dbReference type="SMART" id="SM00986">
    <property type="entry name" value="UDG"/>
    <property type="match status" value="1"/>
</dbReference>
<dbReference type="Gene3D" id="3.40.470.10">
    <property type="entry name" value="Uracil-DNA glycosylase-like domain"/>
    <property type="match status" value="1"/>
</dbReference>
<evidence type="ECO:0000259" key="8">
    <source>
        <dbReference type="SMART" id="SM00986"/>
    </source>
</evidence>
<evidence type="ECO:0000256" key="5">
    <source>
        <dbReference type="ARBA" id="ARBA00023004"/>
    </source>
</evidence>
<keyword evidence="5" id="KW-0408">Iron</keyword>
<dbReference type="InterPro" id="IPR036895">
    <property type="entry name" value="Uracil-DNA_glycosylase-like_sf"/>
</dbReference>
<name>A0A0M0G6V6_9BACI</name>
<dbReference type="PATRIC" id="fig|189381.12.peg.3095"/>
<dbReference type="CDD" id="cd10030">
    <property type="entry name" value="UDG-F4_TTUDGA_SPO1dp_like"/>
    <property type="match status" value="1"/>
</dbReference>
<dbReference type="SUPFAM" id="SSF52141">
    <property type="entry name" value="Uracil-DNA glycosylase-like"/>
    <property type="match status" value="1"/>
</dbReference>
<evidence type="ECO:0000313" key="10">
    <source>
        <dbReference type="Proteomes" id="UP000037405"/>
    </source>
</evidence>
<organism evidence="9 10">
    <name type="scientific">Rossellomorea marisflavi</name>
    <dbReference type="NCBI Taxonomy" id="189381"/>
    <lineage>
        <taxon>Bacteria</taxon>
        <taxon>Bacillati</taxon>
        <taxon>Bacillota</taxon>
        <taxon>Bacilli</taxon>
        <taxon>Bacillales</taxon>
        <taxon>Bacillaceae</taxon>
        <taxon>Rossellomorea</taxon>
    </lineage>
</organism>
<dbReference type="SMART" id="SM00987">
    <property type="entry name" value="UreE_C"/>
    <property type="match status" value="1"/>
</dbReference>
<sequence length="217" mass="25191">MTVVPEDISTICRKRMEPFDCEGFVNGRGPRDPILMVVGEAPGETEIHNGIPFSGRAGKVLDEFFRYVGVDREDIYFTSTVRSRPFKRVDKVRKDGRVERKWVNRAPNRKEQLAHAAILDYEMAHVHPKQIVTLGNIGLQRLAGREYSISSVHGTPIRTKVKCLKDYDRREWGETEEEYTLFPTFHPASIFYNRSLEKDIYRDLDQLRQILMDKGVF</sequence>
<dbReference type="GO" id="GO:0097506">
    <property type="term" value="F:deaminated base DNA N-glycosylase activity"/>
    <property type="evidence" value="ECO:0007669"/>
    <property type="project" value="UniProtKB-ARBA"/>
</dbReference>
<keyword evidence="7" id="KW-0234">DNA repair</keyword>
<dbReference type="GO" id="GO:0046872">
    <property type="term" value="F:metal ion binding"/>
    <property type="evidence" value="ECO:0007669"/>
    <property type="project" value="UniProtKB-KW"/>
</dbReference>
<proteinExistence type="predicted"/>
<keyword evidence="10" id="KW-1185">Reference proteome</keyword>
<dbReference type="InterPro" id="IPR005122">
    <property type="entry name" value="Uracil-DNA_glycosylase-like"/>
</dbReference>
<protein>
    <submittedName>
        <fullName evidence="9">Uracil-DNA glycosylase</fullName>
    </submittedName>
</protein>
<keyword evidence="3" id="KW-0227">DNA damage</keyword>